<dbReference type="GO" id="GO:0000160">
    <property type="term" value="P:phosphorelay signal transduction system"/>
    <property type="evidence" value="ECO:0007669"/>
    <property type="project" value="UniProtKB-KW"/>
</dbReference>
<dbReference type="GO" id="GO:0004672">
    <property type="term" value="F:protein kinase activity"/>
    <property type="evidence" value="ECO:0007669"/>
    <property type="project" value="UniProtKB-ARBA"/>
</dbReference>
<accession>K6Z3K8</accession>
<dbReference type="Gene3D" id="1.20.120.160">
    <property type="entry name" value="HPT domain"/>
    <property type="match status" value="1"/>
</dbReference>
<evidence type="ECO:0000256" key="2">
    <source>
        <dbReference type="PROSITE-ProRule" id="PRU00110"/>
    </source>
</evidence>
<evidence type="ECO:0000256" key="1">
    <source>
        <dbReference type="ARBA" id="ARBA00023012"/>
    </source>
</evidence>
<reference evidence="4 5" key="1">
    <citation type="journal article" date="2017" name="Antonie Van Leeuwenhoek">
        <title>Rhizobium rhizosphaerae sp. nov., a novel species isolated from rice rhizosphere.</title>
        <authorList>
            <person name="Zhao J.J."/>
            <person name="Zhang J."/>
            <person name="Zhang R.J."/>
            <person name="Zhang C.W."/>
            <person name="Yin H.Q."/>
            <person name="Zhang X.X."/>
        </authorList>
    </citation>
    <scope>NUCLEOTIDE SEQUENCE [LARGE SCALE GENOMIC DNA]</scope>
    <source>
        <strain evidence="4 5">BSs20135</strain>
    </source>
</reference>
<keyword evidence="5" id="KW-1185">Reference proteome</keyword>
<evidence type="ECO:0000259" key="3">
    <source>
        <dbReference type="PROSITE" id="PS50894"/>
    </source>
</evidence>
<comment type="caution">
    <text evidence="4">The sequence shown here is derived from an EMBL/GenBank/DDBJ whole genome shotgun (WGS) entry which is preliminary data.</text>
</comment>
<evidence type="ECO:0000313" key="4">
    <source>
        <dbReference type="EMBL" id="GAC18025.1"/>
    </source>
</evidence>
<dbReference type="InterPro" id="IPR036641">
    <property type="entry name" value="HPT_dom_sf"/>
</dbReference>
<dbReference type="STRING" id="493475.GARC_1044"/>
<dbReference type="RefSeq" id="WP_007617404.1">
    <property type="nucleotide sequence ID" value="NZ_BAEO01000013.1"/>
</dbReference>
<dbReference type="OrthoDB" id="6386737at2"/>
<dbReference type="SUPFAM" id="SSF47226">
    <property type="entry name" value="Histidine-containing phosphotransfer domain, HPT domain"/>
    <property type="match status" value="1"/>
</dbReference>
<feature type="modified residue" description="Phosphohistidine" evidence="2">
    <location>
        <position position="60"/>
    </location>
</feature>
<dbReference type="SMART" id="SM00073">
    <property type="entry name" value="HPT"/>
    <property type="match status" value="1"/>
</dbReference>
<keyword evidence="1" id="KW-0902">Two-component regulatory system</keyword>
<sequence length="182" mass="20450">MPSSDLNIFDAQFALNQFSGNQSLLVKILEKFSQQYQHFDTSLTEHLQQENINSAKQEIHTIKGVSGNLGMQALHHACKEFEENLAQQTTENALKEFLNVFRQTLTSVQNFSTENGVKTSPEVAPQQDDKAALIAALKRSEFISESKMQSYGQSLNLSPEKLNELKLAIDNLDYVCAIQLLE</sequence>
<evidence type="ECO:0000313" key="5">
    <source>
        <dbReference type="Proteomes" id="UP000006327"/>
    </source>
</evidence>
<organism evidence="4 5">
    <name type="scientific">Paraglaciecola arctica BSs20135</name>
    <dbReference type="NCBI Taxonomy" id="493475"/>
    <lineage>
        <taxon>Bacteria</taxon>
        <taxon>Pseudomonadati</taxon>
        <taxon>Pseudomonadota</taxon>
        <taxon>Gammaproteobacteria</taxon>
        <taxon>Alteromonadales</taxon>
        <taxon>Alteromonadaceae</taxon>
        <taxon>Paraglaciecola</taxon>
    </lineage>
</organism>
<proteinExistence type="predicted"/>
<dbReference type="AlphaFoldDB" id="K6Z3K8"/>
<dbReference type="InterPro" id="IPR008207">
    <property type="entry name" value="Sig_transdc_His_kin_Hpt_dom"/>
</dbReference>
<name>K6Z3K8_9ALTE</name>
<dbReference type="eggNOG" id="COG2198">
    <property type="taxonomic scope" value="Bacteria"/>
</dbReference>
<gene>
    <name evidence="4" type="ORF">GARC_1044</name>
</gene>
<protein>
    <recommendedName>
        <fullName evidence="3">HPt domain-containing protein</fullName>
    </recommendedName>
</protein>
<feature type="domain" description="HPt" evidence="3">
    <location>
        <begin position="21"/>
        <end position="115"/>
    </location>
</feature>
<dbReference type="Pfam" id="PF01627">
    <property type="entry name" value="Hpt"/>
    <property type="match status" value="1"/>
</dbReference>
<dbReference type="CDD" id="cd00088">
    <property type="entry name" value="HPT"/>
    <property type="match status" value="1"/>
</dbReference>
<dbReference type="PROSITE" id="PS50894">
    <property type="entry name" value="HPT"/>
    <property type="match status" value="1"/>
</dbReference>
<dbReference type="Proteomes" id="UP000006327">
    <property type="component" value="Unassembled WGS sequence"/>
</dbReference>
<keyword evidence="2" id="KW-0597">Phosphoprotein</keyword>
<dbReference type="EMBL" id="BAEO01000013">
    <property type="protein sequence ID" value="GAC18025.1"/>
    <property type="molecule type" value="Genomic_DNA"/>
</dbReference>